<evidence type="ECO:0000256" key="1">
    <source>
        <dbReference type="ARBA" id="ARBA00023015"/>
    </source>
</evidence>
<keyword evidence="2" id="KW-0238">DNA-binding</keyword>
<dbReference type="PANTHER" id="PTHR43130:SF3">
    <property type="entry name" value="HTH-TYPE TRANSCRIPTIONAL REGULATOR RV1931C"/>
    <property type="match status" value="1"/>
</dbReference>
<dbReference type="GO" id="GO:0043565">
    <property type="term" value="F:sequence-specific DNA binding"/>
    <property type="evidence" value="ECO:0007669"/>
    <property type="project" value="InterPro"/>
</dbReference>
<dbReference type="InterPro" id="IPR029062">
    <property type="entry name" value="Class_I_gatase-like"/>
</dbReference>
<dbReference type="PROSITE" id="PS01124">
    <property type="entry name" value="HTH_ARAC_FAMILY_2"/>
    <property type="match status" value="1"/>
</dbReference>
<sequence length="316" mass="34953">MLGYDGINALDLTGPAEAFVSAEQIDARGNAQRCYELLIIGMTDQPFTAESGIVFHPATDLAHAPEVDTIIVPGGIGLRIGPYGTALDRWLRERATRTRRVASVCTGAYALARTGLLDGRRVTTHWRHAADLRAQFPALLVDADALFIKDGNFYTAAGVSAGIDLALALIEEDFGGQVALSAAREMVVYVKRSGGQDQYSEPLQFQTRAIDTFSELVTWIMAHLDQDLSVDVLAERAHLGTRHFSRRFKEVFDTTPADFVLSLRLTEARRRLTMPRSNLDRIATSIGFQSAQSFRRAFEKHYGLSPKAYRERFGAE</sequence>
<dbReference type="InterPro" id="IPR020449">
    <property type="entry name" value="Tscrpt_reg_AraC-type_HTH"/>
</dbReference>
<dbReference type="Proteomes" id="UP000291562">
    <property type="component" value="Chromosome"/>
</dbReference>
<dbReference type="PANTHER" id="PTHR43130">
    <property type="entry name" value="ARAC-FAMILY TRANSCRIPTIONAL REGULATOR"/>
    <property type="match status" value="1"/>
</dbReference>
<gene>
    <name evidence="5" type="ORF">ELE36_12380</name>
</gene>
<dbReference type="InterPro" id="IPR018060">
    <property type="entry name" value="HTH_AraC"/>
</dbReference>
<accession>A0A411HQB0</accession>
<dbReference type="AlphaFoldDB" id="A0A411HQB0"/>
<evidence type="ECO:0000313" key="5">
    <source>
        <dbReference type="EMBL" id="QBB72685.1"/>
    </source>
</evidence>
<evidence type="ECO:0000256" key="3">
    <source>
        <dbReference type="ARBA" id="ARBA00023163"/>
    </source>
</evidence>
<dbReference type="OrthoDB" id="9803764at2"/>
<dbReference type="PROSITE" id="PS00041">
    <property type="entry name" value="HTH_ARAC_FAMILY_1"/>
    <property type="match status" value="1"/>
</dbReference>
<dbReference type="SMART" id="SM00342">
    <property type="entry name" value="HTH_ARAC"/>
    <property type="match status" value="1"/>
</dbReference>
<dbReference type="SUPFAM" id="SSF52317">
    <property type="entry name" value="Class I glutamine amidotransferase-like"/>
    <property type="match status" value="1"/>
</dbReference>
<proteinExistence type="predicted"/>
<dbReference type="CDD" id="cd03137">
    <property type="entry name" value="GATase1_AraC_1"/>
    <property type="match status" value="1"/>
</dbReference>
<protein>
    <submittedName>
        <fullName evidence="5">GlxA family transcriptional regulator</fullName>
    </submittedName>
</protein>
<dbReference type="Pfam" id="PF12833">
    <property type="entry name" value="HTH_18"/>
    <property type="match status" value="1"/>
</dbReference>
<dbReference type="InterPro" id="IPR052158">
    <property type="entry name" value="INH-QAR"/>
</dbReference>
<organism evidence="5 6">
    <name type="scientific">Pseudolysobacter antarcticus</name>
    <dbReference type="NCBI Taxonomy" id="2511995"/>
    <lineage>
        <taxon>Bacteria</taxon>
        <taxon>Pseudomonadati</taxon>
        <taxon>Pseudomonadota</taxon>
        <taxon>Gammaproteobacteria</taxon>
        <taxon>Lysobacterales</taxon>
        <taxon>Rhodanobacteraceae</taxon>
        <taxon>Pseudolysobacter</taxon>
    </lineage>
</organism>
<dbReference type="SUPFAM" id="SSF46689">
    <property type="entry name" value="Homeodomain-like"/>
    <property type="match status" value="2"/>
</dbReference>
<evidence type="ECO:0000256" key="2">
    <source>
        <dbReference type="ARBA" id="ARBA00023125"/>
    </source>
</evidence>
<evidence type="ECO:0000259" key="4">
    <source>
        <dbReference type="PROSITE" id="PS01124"/>
    </source>
</evidence>
<keyword evidence="1" id="KW-0805">Transcription regulation</keyword>
<dbReference type="KEGG" id="xbc:ELE36_12380"/>
<dbReference type="PRINTS" id="PR00032">
    <property type="entry name" value="HTHARAC"/>
</dbReference>
<dbReference type="InterPro" id="IPR009057">
    <property type="entry name" value="Homeodomain-like_sf"/>
</dbReference>
<dbReference type="Gene3D" id="1.10.10.60">
    <property type="entry name" value="Homeodomain-like"/>
    <property type="match status" value="1"/>
</dbReference>
<dbReference type="Pfam" id="PF01965">
    <property type="entry name" value="DJ-1_PfpI"/>
    <property type="match status" value="1"/>
</dbReference>
<keyword evidence="3" id="KW-0804">Transcription</keyword>
<feature type="domain" description="HTH araC/xylS-type" evidence="4">
    <location>
        <begin position="214"/>
        <end position="312"/>
    </location>
</feature>
<dbReference type="GO" id="GO:0003700">
    <property type="term" value="F:DNA-binding transcription factor activity"/>
    <property type="evidence" value="ECO:0007669"/>
    <property type="project" value="InterPro"/>
</dbReference>
<dbReference type="InterPro" id="IPR002818">
    <property type="entry name" value="DJ-1/PfpI"/>
</dbReference>
<dbReference type="EMBL" id="CP035704">
    <property type="protein sequence ID" value="QBB72685.1"/>
    <property type="molecule type" value="Genomic_DNA"/>
</dbReference>
<name>A0A411HQB0_9GAMM</name>
<dbReference type="InterPro" id="IPR018062">
    <property type="entry name" value="HTH_AraC-typ_CS"/>
</dbReference>
<dbReference type="Gene3D" id="3.40.50.880">
    <property type="match status" value="1"/>
</dbReference>
<evidence type="ECO:0000313" key="6">
    <source>
        <dbReference type="Proteomes" id="UP000291562"/>
    </source>
</evidence>
<reference evidence="5 6" key="1">
    <citation type="submission" date="2019-01" db="EMBL/GenBank/DDBJ databases">
        <title>Pseudolysobacter antarctica gen. nov., sp. nov., isolated from Fildes Peninsula, Antarctica.</title>
        <authorList>
            <person name="Wei Z."/>
            <person name="Peng F."/>
        </authorList>
    </citation>
    <scope>NUCLEOTIDE SEQUENCE [LARGE SCALE GENOMIC DNA]</scope>
    <source>
        <strain evidence="5 6">AQ6-296</strain>
    </source>
</reference>
<keyword evidence="6" id="KW-1185">Reference proteome</keyword>